<dbReference type="Proteomes" id="UP000199045">
    <property type="component" value="Unassembled WGS sequence"/>
</dbReference>
<gene>
    <name evidence="1" type="ORF">SAMN04488121_105303</name>
</gene>
<dbReference type="OrthoDB" id="956078at2"/>
<protein>
    <submittedName>
        <fullName evidence="1">Uncharacterized protein</fullName>
    </submittedName>
</protein>
<evidence type="ECO:0000313" key="2">
    <source>
        <dbReference type="Proteomes" id="UP000199045"/>
    </source>
</evidence>
<dbReference type="STRING" id="104663.SAMN04488121_105303"/>
<reference evidence="1 2" key="1">
    <citation type="submission" date="2016-10" db="EMBL/GenBank/DDBJ databases">
        <authorList>
            <person name="de Groot N.N."/>
        </authorList>
    </citation>
    <scope>NUCLEOTIDE SEQUENCE [LARGE SCALE GENOMIC DNA]</scope>
    <source>
        <strain evidence="1 2">DSM 527</strain>
    </source>
</reference>
<accession>A0A1G7VWG3</accession>
<name>A0A1G7VWG3_CHIFI</name>
<sequence length="173" mass="20005">MKVKILEVKSGSAIEALIRKGTIKEMPSMHDGWQFNFDKELKKLKNATGYLLVTDEVPLVIEGCMIFQLIDKREPYLSMIEVAPHNRNEEKKHDWVAGCLIAYAFMLSVRLGQDEYKAYLQLDVLEEHEENEKKLMKVYSKRYNAKRIGTTTTMVIADEDGEKLVEKYLKGTE</sequence>
<organism evidence="1 2">
    <name type="scientific">Chitinophaga filiformis</name>
    <name type="common">Myxococcus filiformis</name>
    <name type="synonym">Flexibacter filiformis</name>
    <dbReference type="NCBI Taxonomy" id="104663"/>
    <lineage>
        <taxon>Bacteria</taxon>
        <taxon>Pseudomonadati</taxon>
        <taxon>Bacteroidota</taxon>
        <taxon>Chitinophagia</taxon>
        <taxon>Chitinophagales</taxon>
        <taxon>Chitinophagaceae</taxon>
        <taxon>Chitinophaga</taxon>
    </lineage>
</organism>
<dbReference type="AlphaFoldDB" id="A0A1G7VWG3"/>
<proteinExistence type="predicted"/>
<dbReference type="RefSeq" id="WP_089834949.1">
    <property type="nucleotide sequence ID" value="NZ_FNBN01000005.1"/>
</dbReference>
<dbReference type="EMBL" id="FNBN01000005">
    <property type="protein sequence ID" value="SDG63769.1"/>
    <property type="molecule type" value="Genomic_DNA"/>
</dbReference>
<evidence type="ECO:0000313" key="1">
    <source>
        <dbReference type="EMBL" id="SDG63769.1"/>
    </source>
</evidence>